<dbReference type="Gene3D" id="3.40.50.720">
    <property type="entry name" value="NAD(P)-binding Rossmann-like Domain"/>
    <property type="match status" value="1"/>
</dbReference>
<dbReference type="InterPro" id="IPR002328">
    <property type="entry name" value="ADH_Zn_CS"/>
</dbReference>
<comment type="cofactor">
    <cofactor evidence="1 5">
        <name>Zn(2+)</name>
        <dbReference type="ChEBI" id="CHEBI:29105"/>
    </cofactor>
</comment>
<evidence type="ECO:0000313" key="7">
    <source>
        <dbReference type="EMBL" id="MBF6224203.1"/>
    </source>
</evidence>
<evidence type="ECO:0000256" key="3">
    <source>
        <dbReference type="ARBA" id="ARBA00022833"/>
    </source>
</evidence>
<dbReference type="InterPro" id="IPR011032">
    <property type="entry name" value="GroES-like_sf"/>
</dbReference>
<dbReference type="EMBL" id="JADLRE010000002">
    <property type="protein sequence ID" value="MBF6224203.1"/>
    <property type="molecule type" value="Genomic_DNA"/>
</dbReference>
<dbReference type="PANTHER" id="PTHR43401:SF2">
    <property type="entry name" value="L-THREONINE 3-DEHYDROGENASE"/>
    <property type="match status" value="1"/>
</dbReference>
<evidence type="ECO:0000256" key="5">
    <source>
        <dbReference type="RuleBase" id="RU361277"/>
    </source>
</evidence>
<dbReference type="SUPFAM" id="SSF50129">
    <property type="entry name" value="GroES-like"/>
    <property type="match status" value="1"/>
</dbReference>
<keyword evidence="8" id="KW-1185">Reference proteome</keyword>
<dbReference type="RefSeq" id="WP_324195318.1">
    <property type="nucleotide sequence ID" value="NZ_JADLRE010000002.1"/>
</dbReference>
<dbReference type="InterPro" id="IPR050129">
    <property type="entry name" value="Zn_alcohol_dh"/>
</dbReference>
<reference evidence="7 8" key="1">
    <citation type="submission" date="2020-10" db="EMBL/GenBank/DDBJ databases">
        <title>Identification of Nocardia species via Next-generation sequencing and recognition of intraspecies genetic diversity.</title>
        <authorList>
            <person name="Li P."/>
            <person name="Li P."/>
            <person name="Lu B."/>
        </authorList>
    </citation>
    <scope>NUCLEOTIDE SEQUENCE [LARGE SCALE GENOMIC DNA]</scope>
    <source>
        <strain evidence="7 8">N-11</strain>
    </source>
</reference>
<keyword evidence="3 5" id="KW-0862">Zinc</keyword>
<dbReference type="InterPro" id="IPR020843">
    <property type="entry name" value="ER"/>
</dbReference>
<dbReference type="InterPro" id="IPR036291">
    <property type="entry name" value="NAD(P)-bd_dom_sf"/>
</dbReference>
<evidence type="ECO:0000259" key="6">
    <source>
        <dbReference type="SMART" id="SM00829"/>
    </source>
</evidence>
<accession>A0ABS0C701</accession>
<feature type="domain" description="Enoyl reductase (ER)" evidence="6">
    <location>
        <begin position="63"/>
        <end position="402"/>
    </location>
</feature>
<dbReference type="InterPro" id="IPR013154">
    <property type="entry name" value="ADH-like_N"/>
</dbReference>
<dbReference type="PROSITE" id="PS00059">
    <property type="entry name" value="ADH_ZINC"/>
    <property type="match status" value="1"/>
</dbReference>
<dbReference type="InterPro" id="IPR013149">
    <property type="entry name" value="ADH-like_C"/>
</dbReference>
<sequence length="414" mass="43164">MTHATDVTSIYRCCLCVSRASGLGLADDGAHTIEDNRFSARISTERLQMPSETMLAAVLGEPGTIATTRLPVPEVGPDDVLVQVRRASLCGSDLKIRSRKFFAGDGPPPGTFVPGHEYAGVVAAVGSSVDEFSVGDRVVTEAHRGCMRCVNCLSGSYTDCLNSGKREKGHRSQGMTVNGGFAEYVVNHVATLHRLPDSVDFDAAVVLTTVGSVMHAFDVLGSLVVGASVAVIGPGPIGLLAVQVARQLGADPVALVGTRSSRLALGKQFGADVVLNSREVDAVAAVRDLTGGRGADIVLECSGAAPAVDQAIHMAKRSGEVVLVGFFEQPVLADLNHAVMNGISLQTVRGEGTGSVARAVSLASQGRLNTDALVTHHFALGDIGEAFDTYAERRGDAIKVMLDVSDDGEPIHGR</sequence>
<comment type="similarity">
    <text evidence="5">Belongs to the zinc-containing alcohol dehydrogenase family.</text>
</comment>
<organism evidence="7 8">
    <name type="scientific">Nocardia abscessus</name>
    <dbReference type="NCBI Taxonomy" id="120957"/>
    <lineage>
        <taxon>Bacteria</taxon>
        <taxon>Bacillati</taxon>
        <taxon>Actinomycetota</taxon>
        <taxon>Actinomycetes</taxon>
        <taxon>Mycobacteriales</taxon>
        <taxon>Nocardiaceae</taxon>
        <taxon>Nocardia</taxon>
    </lineage>
</organism>
<dbReference type="SUPFAM" id="SSF51735">
    <property type="entry name" value="NAD(P)-binding Rossmann-fold domains"/>
    <property type="match status" value="1"/>
</dbReference>
<dbReference type="Proteomes" id="UP000807309">
    <property type="component" value="Unassembled WGS sequence"/>
</dbReference>
<evidence type="ECO:0000256" key="1">
    <source>
        <dbReference type="ARBA" id="ARBA00001947"/>
    </source>
</evidence>
<keyword evidence="2 5" id="KW-0479">Metal-binding</keyword>
<protein>
    <submittedName>
        <fullName evidence="7">Zinc-binding dehydrogenase</fullName>
    </submittedName>
</protein>
<evidence type="ECO:0000313" key="8">
    <source>
        <dbReference type="Proteomes" id="UP000807309"/>
    </source>
</evidence>
<dbReference type="Pfam" id="PF08240">
    <property type="entry name" value="ADH_N"/>
    <property type="match status" value="1"/>
</dbReference>
<name>A0ABS0C701_9NOCA</name>
<evidence type="ECO:0000256" key="4">
    <source>
        <dbReference type="ARBA" id="ARBA00023002"/>
    </source>
</evidence>
<keyword evidence="4" id="KW-0560">Oxidoreductase</keyword>
<dbReference type="SMART" id="SM00829">
    <property type="entry name" value="PKS_ER"/>
    <property type="match status" value="1"/>
</dbReference>
<proteinExistence type="inferred from homology"/>
<dbReference type="Pfam" id="PF00107">
    <property type="entry name" value="ADH_zinc_N"/>
    <property type="match status" value="1"/>
</dbReference>
<gene>
    <name evidence="7" type="ORF">IU470_03595</name>
</gene>
<dbReference type="PANTHER" id="PTHR43401">
    <property type="entry name" value="L-THREONINE 3-DEHYDROGENASE"/>
    <property type="match status" value="1"/>
</dbReference>
<dbReference type="Gene3D" id="3.90.180.10">
    <property type="entry name" value="Medium-chain alcohol dehydrogenases, catalytic domain"/>
    <property type="match status" value="1"/>
</dbReference>
<evidence type="ECO:0000256" key="2">
    <source>
        <dbReference type="ARBA" id="ARBA00022723"/>
    </source>
</evidence>
<comment type="caution">
    <text evidence="7">The sequence shown here is derived from an EMBL/GenBank/DDBJ whole genome shotgun (WGS) entry which is preliminary data.</text>
</comment>